<accession>A0A2I2FW41</accession>
<proteinExistence type="predicted"/>
<evidence type="ECO:0000313" key="3">
    <source>
        <dbReference type="EMBL" id="PLB44863.1"/>
    </source>
</evidence>
<dbReference type="Proteomes" id="UP000234275">
    <property type="component" value="Unassembled WGS sequence"/>
</dbReference>
<feature type="coiled-coil region" evidence="1">
    <location>
        <begin position="409"/>
        <end position="443"/>
    </location>
</feature>
<evidence type="ECO:0000256" key="2">
    <source>
        <dbReference type="SAM" id="MobiDB-lite"/>
    </source>
</evidence>
<dbReference type="VEuPathDB" id="FungiDB:P170DRAFT_391273"/>
<feature type="compositionally biased region" description="Polar residues" evidence="2">
    <location>
        <begin position="255"/>
        <end position="286"/>
    </location>
</feature>
<dbReference type="SUPFAM" id="SSF47162">
    <property type="entry name" value="Apolipoprotein"/>
    <property type="match status" value="1"/>
</dbReference>
<name>A0A2I2FW41_9EURO</name>
<sequence length="474" mass="53671">MATSQNPSWVLKKAVLVYTPDFDVSCFARLRIAHDKTANQGSISLWITADLANLTGRSQVLTLNIPPERIEKCALARISNDSLCSPNLVSILRAPVANVSAVSTLSLRLNTTGIVLCPSELKSLCPANPGDSNFHAFAKICQSEFLRLHFSRRQFVNNELDQLEIFSRSLRERSLQTESFDHARHGVVQRDWRAFSLSLDPPPYCEEPVRQVKQVDPPLYNESVSGQVVGKRRRDPWSSPDDENRKRLLLPSPQPIDSPTEVNTPTTLSPSPSIRPTCFTRASSPGRTERHKLMRLEHELRGLSDDLICELLIRSGRQHLLVIPKIVDNELPSESEKVSFAEVGMIERRLKRYVDETIERRLKSHVVDEIVDGAVSEYRDQIFDECKTHECEFREQVDDCNSEVRITANECMSEMKEQAQKHMREIEEQAQQYMNDIEDQGNAVELSTKEKVAKLKQTSLGPSHEGTNARCSSI</sequence>
<keyword evidence="1" id="KW-0175">Coiled coil</keyword>
<dbReference type="AlphaFoldDB" id="A0A2I2FW41"/>
<dbReference type="OrthoDB" id="3891782at2759"/>
<dbReference type="EMBL" id="MSFO01000008">
    <property type="protein sequence ID" value="PLB44863.1"/>
    <property type="molecule type" value="Genomic_DNA"/>
</dbReference>
<evidence type="ECO:0000313" key="4">
    <source>
        <dbReference type="Proteomes" id="UP000234275"/>
    </source>
</evidence>
<feature type="region of interest" description="Disordered" evidence="2">
    <location>
        <begin position="220"/>
        <end position="286"/>
    </location>
</feature>
<keyword evidence="4" id="KW-1185">Reference proteome</keyword>
<dbReference type="GeneID" id="36553634"/>
<comment type="caution">
    <text evidence="3">The sequence shown here is derived from an EMBL/GenBank/DDBJ whole genome shotgun (WGS) entry which is preliminary data.</text>
</comment>
<organism evidence="3 4">
    <name type="scientific">Aspergillus steynii IBT 23096</name>
    <dbReference type="NCBI Taxonomy" id="1392250"/>
    <lineage>
        <taxon>Eukaryota</taxon>
        <taxon>Fungi</taxon>
        <taxon>Dikarya</taxon>
        <taxon>Ascomycota</taxon>
        <taxon>Pezizomycotina</taxon>
        <taxon>Eurotiomycetes</taxon>
        <taxon>Eurotiomycetidae</taxon>
        <taxon>Eurotiales</taxon>
        <taxon>Aspergillaceae</taxon>
        <taxon>Aspergillus</taxon>
        <taxon>Aspergillus subgen. Circumdati</taxon>
    </lineage>
</organism>
<dbReference type="RefSeq" id="XP_024700165.1">
    <property type="nucleotide sequence ID" value="XM_024845935.1"/>
</dbReference>
<reference evidence="3 4" key="1">
    <citation type="submission" date="2016-12" db="EMBL/GenBank/DDBJ databases">
        <title>The genomes of Aspergillus section Nigri reveals drivers in fungal speciation.</title>
        <authorList>
            <consortium name="DOE Joint Genome Institute"/>
            <person name="Vesth T.C."/>
            <person name="Nybo J."/>
            <person name="Theobald S."/>
            <person name="Brandl J."/>
            <person name="Frisvad J.C."/>
            <person name="Nielsen K.F."/>
            <person name="Lyhne E.K."/>
            <person name="Kogle M.E."/>
            <person name="Kuo A."/>
            <person name="Riley R."/>
            <person name="Clum A."/>
            <person name="Nolan M."/>
            <person name="Lipzen A."/>
            <person name="Salamov A."/>
            <person name="Henrissat B."/>
            <person name="Wiebenga A."/>
            <person name="De Vries R.P."/>
            <person name="Grigoriev I.V."/>
            <person name="Mortensen U.H."/>
            <person name="Andersen M.R."/>
            <person name="Baker S.E."/>
        </authorList>
    </citation>
    <scope>NUCLEOTIDE SEQUENCE [LARGE SCALE GENOMIC DNA]</scope>
    <source>
        <strain evidence="3 4">IBT 23096</strain>
    </source>
</reference>
<evidence type="ECO:0000256" key="1">
    <source>
        <dbReference type="SAM" id="Coils"/>
    </source>
</evidence>
<protein>
    <submittedName>
        <fullName evidence="3">Uncharacterized protein</fullName>
    </submittedName>
</protein>
<gene>
    <name evidence="3" type="ORF">P170DRAFT_391273</name>
</gene>